<reference evidence="2 3" key="1">
    <citation type="journal article" date="2012" name="BMC Genomics">
        <title>Comparative genomic analysis and phylogenetic position of Theileria equi.</title>
        <authorList>
            <person name="Kappmeyer L.S."/>
            <person name="Thiagarajan M."/>
            <person name="Herndon D.R."/>
            <person name="Ramsay J.D."/>
            <person name="Caler E."/>
            <person name="Djikeng A."/>
            <person name="Gillespie J.J."/>
            <person name="Lau A.O."/>
            <person name="Roalson E.H."/>
            <person name="Silva J.C."/>
            <person name="Silva M.G."/>
            <person name="Suarez C.E."/>
            <person name="Ueti M.W."/>
            <person name="Nene V.M."/>
            <person name="Mealey R.H."/>
            <person name="Knowles D.P."/>
            <person name="Brayton K.A."/>
        </authorList>
    </citation>
    <scope>NUCLEOTIDE SEQUENCE [LARGE SCALE GENOMIC DNA]</scope>
    <source>
        <strain evidence="2 3">WA</strain>
    </source>
</reference>
<dbReference type="RefSeq" id="XP_004833337.1">
    <property type="nucleotide sequence ID" value="XM_004833280.1"/>
</dbReference>
<accession>L1LF66</accession>
<evidence type="ECO:0000313" key="3">
    <source>
        <dbReference type="Proteomes" id="UP000031512"/>
    </source>
</evidence>
<feature type="transmembrane region" description="Helical" evidence="1">
    <location>
        <begin position="128"/>
        <end position="148"/>
    </location>
</feature>
<proteinExistence type="predicted"/>
<dbReference type="OrthoDB" id="360814at2759"/>
<protein>
    <submittedName>
        <fullName evidence="2">Uncharacterized protein</fullName>
    </submittedName>
</protein>
<evidence type="ECO:0000256" key="1">
    <source>
        <dbReference type="SAM" id="Phobius"/>
    </source>
</evidence>
<feature type="transmembrane region" description="Helical" evidence="1">
    <location>
        <begin position="60"/>
        <end position="85"/>
    </location>
</feature>
<feature type="transmembrane region" description="Helical" evidence="1">
    <location>
        <begin position="168"/>
        <end position="187"/>
    </location>
</feature>
<sequence length="335" mass="38176">MFGSSLKYYCKLINLPYEGRAFPQTLKWIYYCVFLTDIIQAVIFPNILDIVVLNTFNDNVFLSQISALHHVGATFGGMYWCLLSYFNLSSWIYNTPLYSSIILLVQLVVYGHLCTWKNRAFHVLWHTSYYSIYSSLNVSLTNLLILAIKSKDKGPYLVHYNVLTKVAHILGPLLNIAASLLPTIFNFGPRFLNFRNVEYMYILVLLFGLYRIFISFHFRNGAFAAGDLLKGQSEKTQLLDEKSTDETASYTSKRYSGLPWIIFIVNLLTTIGAGMSISLMTVYMMKVFKIPYVNVLFGLLCTPVVTALLIFVLNAGQKRVGKLLTIFSSKLIALW</sequence>
<keyword evidence="3" id="KW-1185">Reference proteome</keyword>
<comment type="caution">
    <text evidence="2">The sequence shown here is derived from an EMBL/GenBank/DDBJ whole genome shotgun (WGS) entry which is preliminary data.</text>
</comment>
<keyword evidence="1" id="KW-1133">Transmembrane helix</keyword>
<dbReference type="VEuPathDB" id="PiroplasmaDB:BEWA_039230"/>
<gene>
    <name evidence="2" type="ORF">BEWA_039230</name>
</gene>
<dbReference type="AlphaFoldDB" id="L1LF66"/>
<feature type="transmembrane region" description="Helical" evidence="1">
    <location>
        <begin position="260"/>
        <end position="285"/>
    </location>
</feature>
<dbReference type="Proteomes" id="UP000031512">
    <property type="component" value="Unassembled WGS sequence"/>
</dbReference>
<name>L1LF66_THEEQ</name>
<feature type="transmembrane region" description="Helical" evidence="1">
    <location>
        <begin position="97"/>
        <end position="116"/>
    </location>
</feature>
<keyword evidence="1" id="KW-0472">Membrane</keyword>
<evidence type="ECO:0000313" key="2">
    <source>
        <dbReference type="EMBL" id="EKX73885.1"/>
    </source>
</evidence>
<dbReference type="eggNOG" id="ENOG502TN4E">
    <property type="taxonomic scope" value="Eukaryota"/>
</dbReference>
<dbReference type="KEGG" id="beq:BEWA_039230"/>
<dbReference type="GeneID" id="15803249"/>
<feature type="transmembrane region" description="Helical" evidence="1">
    <location>
        <begin position="199"/>
        <end position="218"/>
    </location>
</feature>
<keyword evidence="1" id="KW-0812">Transmembrane</keyword>
<feature type="transmembrane region" description="Helical" evidence="1">
    <location>
        <begin position="292"/>
        <end position="313"/>
    </location>
</feature>
<organism evidence="2 3">
    <name type="scientific">Theileria equi strain WA</name>
    <dbReference type="NCBI Taxonomy" id="1537102"/>
    <lineage>
        <taxon>Eukaryota</taxon>
        <taxon>Sar</taxon>
        <taxon>Alveolata</taxon>
        <taxon>Apicomplexa</taxon>
        <taxon>Aconoidasida</taxon>
        <taxon>Piroplasmida</taxon>
        <taxon>Theileriidae</taxon>
        <taxon>Theileria</taxon>
    </lineage>
</organism>
<dbReference type="EMBL" id="ACOU01000002">
    <property type="protein sequence ID" value="EKX73885.1"/>
    <property type="molecule type" value="Genomic_DNA"/>
</dbReference>
<feature type="transmembrane region" description="Helical" evidence="1">
    <location>
        <begin position="28"/>
        <end position="48"/>
    </location>
</feature>